<reference evidence="2 3" key="1">
    <citation type="submission" date="2015-01" db="EMBL/GenBank/DDBJ databases">
        <title>The Genome Sequence of Fonsecaea multimorphosa CBS 102226.</title>
        <authorList>
            <consortium name="The Broad Institute Genomics Platform"/>
            <person name="Cuomo C."/>
            <person name="de Hoog S."/>
            <person name="Gorbushina A."/>
            <person name="Stielow B."/>
            <person name="Teixiera M."/>
            <person name="Abouelleil A."/>
            <person name="Chapman S.B."/>
            <person name="Priest M."/>
            <person name="Young S.K."/>
            <person name="Wortman J."/>
            <person name="Nusbaum C."/>
            <person name="Birren B."/>
        </authorList>
    </citation>
    <scope>NUCLEOTIDE SEQUENCE [LARGE SCALE GENOMIC DNA]</scope>
    <source>
        <strain evidence="2 3">CBS 102226</strain>
    </source>
</reference>
<evidence type="ECO:0000313" key="3">
    <source>
        <dbReference type="Proteomes" id="UP000053411"/>
    </source>
</evidence>
<name>A0A0D2KD33_9EURO</name>
<dbReference type="Pfam" id="PF01261">
    <property type="entry name" value="AP_endonuc_2"/>
    <property type="match status" value="1"/>
</dbReference>
<feature type="domain" description="Xylose isomerase-like TIM barrel" evidence="1">
    <location>
        <begin position="24"/>
        <end position="313"/>
    </location>
</feature>
<dbReference type="EMBL" id="KN848086">
    <property type="protein sequence ID" value="KIX94638.1"/>
    <property type="molecule type" value="Genomic_DNA"/>
</dbReference>
<dbReference type="AlphaFoldDB" id="A0A0D2KD33"/>
<sequence length="341" mass="38857">MLYSAIATISLGRASAGHSLPTKIQRAASAGFSGLEIFYECLDFFAREIEGLDTEPSHKGLLEAARRVRAICDNLQLAVVCLQPFMFFEGLVDVKEREEKFVLLQFWFELCRELGTDLIQIPSNFQSHGTTGDMERVVTDLRTAAQSGLEQSPPVRFAYEAVSWANYYDLWEQSWAITKQVNMPNFGLCLDVFHFAGRVWADPSAASGVNEHCDEQLNRSLEQLVREVDPVKIFYVQVGDAERLERPIVPGHPFFQEGVKPRMSWSRNARLFAFERHLRGCLPVEKVCQAIFVRLAWQGWVSMEMFHKSLYGTESTLVDHMAERAEASWSNFRLFVESSKP</sequence>
<accession>A0A0D2KD33</accession>
<organism evidence="2 3">
    <name type="scientific">Fonsecaea multimorphosa CBS 102226</name>
    <dbReference type="NCBI Taxonomy" id="1442371"/>
    <lineage>
        <taxon>Eukaryota</taxon>
        <taxon>Fungi</taxon>
        <taxon>Dikarya</taxon>
        <taxon>Ascomycota</taxon>
        <taxon>Pezizomycotina</taxon>
        <taxon>Eurotiomycetes</taxon>
        <taxon>Chaetothyriomycetidae</taxon>
        <taxon>Chaetothyriales</taxon>
        <taxon>Herpotrichiellaceae</taxon>
        <taxon>Fonsecaea</taxon>
    </lineage>
</organism>
<evidence type="ECO:0000259" key="1">
    <source>
        <dbReference type="Pfam" id="PF01261"/>
    </source>
</evidence>
<keyword evidence="3" id="KW-1185">Reference proteome</keyword>
<dbReference type="OrthoDB" id="5360893at2759"/>
<dbReference type="Gene3D" id="3.20.20.150">
    <property type="entry name" value="Divalent-metal-dependent TIM barrel enzymes"/>
    <property type="match status" value="1"/>
</dbReference>
<dbReference type="InterPro" id="IPR013022">
    <property type="entry name" value="Xyl_isomerase-like_TIM-brl"/>
</dbReference>
<protein>
    <recommendedName>
        <fullName evidence="1">Xylose isomerase-like TIM barrel domain-containing protein</fullName>
    </recommendedName>
</protein>
<dbReference type="InterPro" id="IPR036237">
    <property type="entry name" value="Xyl_isomerase-like_sf"/>
</dbReference>
<dbReference type="RefSeq" id="XP_016628761.1">
    <property type="nucleotide sequence ID" value="XM_016780178.1"/>
</dbReference>
<gene>
    <name evidence="2" type="ORF">Z520_09684</name>
</gene>
<dbReference type="PANTHER" id="PTHR12110:SF21">
    <property type="entry name" value="XYLOSE ISOMERASE-LIKE TIM BARREL DOMAIN-CONTAINING PROTEIN"/>
    <property type="match status" value="1"/>
</dbReference>
<dbReference type="STRING" id="1442371.A0A0D2KD33"/>
<dbReference type="VEuPathDB" id="FungiDB:Z520_09684"/>
<proteinExistence type="predicted"/>
<evidence type="ECO:0000313" key="2">
    <source>
        <dbReference type="EMBL" id="KIX94638.1"/>
    </source>
</evidence>
<dbReference type="SUPFAM" id="SSF51658">
    <property type="entry name" value="Xylose isomerase-like"/>
    <property type="match status" value="1"/>
</dbReference>
<dbReference type="InterPro" id="IPR050312">
    <property type="entry name" value="IolE/XylAMocC-like"/>
</dbReference>
<dbReference type="Proteomes" id="UP000053411">
    <property type="component" value="Unassembled WGS sequence"/>
</dbReference>
<dbReference type="PANTHER" id="PTHR12110">
    <property type="entry name" value="HYDROXYPYRUVATE ISOMERASE"/>
    <property type="match status" value="1"/>
</dbReference>
<dbReference type="GeneID" id="27715430"/>